<protein>
    <recommendedName>
        <fullName evidence="3">DUF115 domain-containing protein</fullName>
    </recommendedName>
</protein>
<evidence type="ECO:0000313" key="2">
    <source>
        <dbReference type="Proteomes" id="UP000236893"/>
    </source>
</evidence>
<evidence type="ECO:0000313" key="1">
    <source>
        <dbReference type="EMBL" id="POY39114.1"/>
    </source>
</evidence>
<dbReference type="AlphaFoldDB" id="A0A2S5A9C7"/>
<dbReference type="RefSeq" id="WP_103787217.1">
    <property type="nucleotide sequence ID" value="NZ_PQVF01000001.1"/>
</dbReference>
<reference evidence="1 2" key="1">
    <citation type="submission" date="2018-01" db="EMBL/GenBank/DDBJ databases">
        <authorList>
            <person name="Gaut B.S."/>
            <person name="Morton B.R."/>
            <person name="Clegg M.T."/>
            <person name="Duvall M.R."/>
        </authorList>
    </citation>
    <scope>NUCLEOTIDE SEQUENCE [LARGE SCALE GENOMIC DNA]</scope>
    <source>
        <strain evidence="1 2">HR-AV</strain>
    </source>
</reference>
<comment type="caution">
    <text evidence="1">The sequence shown here is derived from an EMBL/GenBank/DDBJ whole genome shotgun (WGS) entry which is preliminary data.</text>
</comment>
<name>A0A2S5A9C7_9SPHI</name>
<proteinExistence type="predicted"/>
<gene>
    <name evidence="1" type="ORF">C3K47_01050</name>
</gene>
<sequence>MLEKTANQFSLFTKNLINTISSILKIVIRSRFNVQLPSKTNDRCSILGNGPSLQFSLENNLEFIQCTELICVNNFAHSPYFIKLTPKNYALLDPYFFLFDGNEYNREDVSQTMKAFAEVNWDMYLFMPQHARKSNFLNQLIKSNTFLHPVYFNYTVTRGFEKIIHWLFKQNLGMPQCQNILAASICLSINRGFKEIYLFGADHSWHEQLQLTDQNDLTIKDLHFYDANPNHMPTHKLVDVKSKKKTTMSFQFAALSKAFLSYEILERYARQLGVKVFNASAKSYIDAFERIRLS</sequence>
<dbReference type="OrthoDB" id="5328262at2"/>
<evidence type="ECO:0008006" key="3">
    <source>
        <dbReference type="Google" id="ProtNLM"/>
    </source>
</evidence>
<accession>A0A2S5A9C7</accession>
<organism evidence="1 2">
    <name type="scientific">Solitalea longa</name>
    <dbReference type="NCBI Taxonomy" id="2079460"/>
    <lineage>
        <taxon>Bacteria</taxon>
        <taxon>Pseudomonadati</taxon>
        <taxon>Bacteroidota</taxon>
        <taxon>Sphingobacteriia</taxon>
        <taxon>Sphingobacteriales</taxon>
        <taxon>Sphingobacteriaceae</taxon>
        <taxon>Solitalea</taxon>
    </lineage>
</organism>
<keyword evidence="2" id="KW-1185">Reference proteome</keyword>
<dbReference type="EMBL" id="PQVF01000001">
    <property type="protein sequence ID" value="POY39114.1"/>
    <property type="molecule type" value="Genomic_DNA"/>
</dbReference>
<dbReference type="Proteomes" id="UP000236893">
    <property type="component" value="Unassembled WGS sequence"/>
</dbReference>
<dbReference type="Gene3D" id="3.90.1480.10">
    <property type="entry name" value="Alpha-2,3-sialyltransferase"/>
    <property type="match status" value="1"/>
</dbReference>